<protein>
    <recommendedName>
        <fullName evidence="1">YlxR domain-containing protein</fullName>
    </recommendedName>
</protein>
<dbReference type="PANTHER" id="PTHR34215">
    <property type="entry name" value="BLL0784 PROTEIN"/>
    <property type="match status" value="1"/>
</dbReference>
<dbReference type="EMBL" id="BAAAYX010000014">
    <property type="protein sequence ID" value="GAA3712216.1"/>
    <property type="molecule type" value="Genomic_DNA"/>
</dbReference>
<sequence>MSAPLRTCIGCREQAAKGDLLRVTWRGEHGPAADPRQIAPGRGAYLHRRSVCLQLAIKRRSAGRALRVTGVDPDALSATVGPHLDAADR</sequence>
<comment type="caution">
    <text evidence="2">The sequence shown here is derived from an EMBL/GenBank/DDBJ whole genome shotgun (WGS) entry which is preliminary data.</text>
</comment>
<name>A0ABP7DZM9_9ACTN</name>
<dbReference type="Pfam" id="PF04296">
    <property type="entry name" value="YlxR"/>
    <property type="match status" value="1"/>
</dbReference>
<keyword evidence="3" id="KW-1185">Reference proteome</keyword>
<dbReference type="RefSeq" id="WP_344813634.1">
    <property type="nucleotide sequence ID" value="NZ_BAAAYX010000014.1"/>
</dbReference>
<proteinExistence type="predicted"/>
<organism evidence="2 3">
    <name type="scientific">Microlunatus aurantiacus</name>
    <dbReference type="NCBI Taxonomy" id="446786"/>
    <lineage>
        <taxon>Bacteria</taxon>
        <taxon>Bacillati</taxon>
        <taxon>Actinomycetota</taxon>
        <taxon>Actinomycetes</taxon>
        <taxon>Propionibacteriales</taxon>
        <taxon>Propionibacteriaceae</taxon>
        <taxon>Microlunatus</taxon>
    </lineage>
</organism>
<dbReference type="InterPro" id="IPR035931">
    <property type="entry name" value="YlxR-like_sf"/>
</dbReference>
<dbReference type="InterPro" id="IPR007393">
    <property type="entry name" value="YlxR_dom"/>
</dbReference>
<accession>A0ABP7DZM9</accession>
<gene>
    <name evidence="2" type="ORF">GCM10022204_33880</name>
</gene>
<evidence type="ECO:0000313" key="2">
    <source>
        <dbReference type="EMBL" id="GAA3712216.1"/>
    </source>
</evidence>
<evidence type="ECO:0000259" key="1">
    <source>
        <dbReference type="Pfam" id="PF04296"/>
    </source>
</evidence>
<dbReference type="Gene3D" id="3.30.1230.10">
    <property type="entry name" value="YlxR-like"/>
    <property type="match status" value="1"/>
</dbReference>
<dbReference type="Proteomes" id="UP001500051">
    <property type="component" value="Unassembled WGS sequence"/>
</dbReference>
<feature type="domain" description="YlxR" evidence="1">
    <location>
        <begin position="6"/>
        <end position="73"/>
    </location>
</feature>
<reference evidence="3" key="1">
    <citation type="journal article" date="2019" name="Int. J. Syst. Evol. Microbiol.">
        <title>The Global Catalogue of Microorganisms (GCM) 10K type strain sequencing project: providing services to taxonomists for standard genome sequencing and annotation.</title>
        <authorList>
            <consortium name="The Broad Institute Genomics Platform"/>
            <consortium name="The Broad Institute Genome Sequencing Center for Infectious Disease"/>
            <person name="Wu L."/>
            <person name="Ma J."/>
        </authorList>
    </citation>
    <scope>NUCLEOTIDE SEQUENCE [LARGE SCALE GENOMIC DNA]</scope>
    <source>
        <strain evidence="3">JCM 16548</strain>
    </source>
</reference>
<evidence type="ECO:0000313" key="3">
    <source>
        <dbReference type="Proteomes" id="UP001500051"/>
    </source>
</evidence>
<dbReference type="PANTHER" id="PTHR34215:SF1">
    <property type="entry name" value="YLXR DOMAIN-CONTAINING PROTEIN"/>
    <property type="match status" value="1"/>
</dbReference>
<dbReference type="SUPFAM" id="SSF64376">
    <property type="entry name" value="YlxR-like"/>
    <property type="match status" value="1"/>
</dbReference>
<dbReference type="InterPro" id="IPR037465">
    <property type="entry name" value="YlxR"/>
</dbReference>